<protein>
    <submittedName>
        <fullName evidence="1">Pyridoxamine 5'-phosphate oxidase family protein</fullName>
    </submittedName>
</protein>
<name>A0A9D1LJB9_9FIRM</name>
<reference evidence="1" key="1">
    <citation type="submission" date="2020-10" db="EMBL/GenBank/DDBJ databases">
        <authorList>
            <person name="Gilroy R."/>
        </authorList>
    </citation>
    <scope>NUCLEOTIDE SEQUENCE</scope>
    <source>
        <strain evidence="1">4509</strain>
    </source>
</reference>
<dbReference type="InterPro" id="IPR012349">
    <property type="entry name" value="Split_barrel_FMN-bd"/>
</dbReference>
<dbReference type="Proteomes" id="UP000824082">
    <property type="component" value="Unassembled WGS sequence"/>
</dbReference>
<proteinExistence type="predicted"/>
<organism evidence="1 2">
    <name type="scientific">Candidatus Egerieicola faecale</name>
    <dbReference type="NCBI Taxonomy" id="2840774"/>
    <lineage>
        <taxon>Bacteria</taxon>
        <taxon>Bacillati</taxon>
        <taxon>Bacillota</taxon>
        <taxon>Clostridia</taxon>
        <taxon>Eubacteriales</taxon>
        <taxon>Oscillospiraceae</taxon>
        <taxon>Oscillospiraceae incertae sedis</taxon>
        <taxon>Candidatus Egerieicola</taxon>
    </lineage>
</organism>
<evidence type="ECO:0000313" key="1">
    <source>
        <dbReference type="EMBL" id="HIU41919.1"/>
    </source>
</evidence>
<sequence length="151" mass="17065">MRRKDRQQTEKFAWQVADEAPFACLSMVTPQGEPYQVPISPARQGDCFYFHCALEGKKVDCLAQHPNVCLSFVTGVEPIPEQYTTRYRSAIAFGKAEPVTEEAEKMLALELICRRYAASAMDGYVQEANRLLSRTGIWKVQVEAITGKEKK</sequence>
<dbReference type="PANTHER" id="PTHR34071:SF2">
    <property type="entry name" value="FLAVIN-NUCLEOTIDE-BINDING PROTEIN"/>
    <property type="match status" value="1"/>
</dbReference>
<dbReference type="EMBL" id="DVMX01000101">
    <property type="protein sequence ID" value="HIU41919.1"/>
    <property type="molecule type" value="Genomic_DNA"/>
</dbReference>
<gene>
    <name evidence="1" type="ORF">IAD19_05125</name>
</gene>
<comment type="caution">
    <text evidence="1">The sequence shown here is derived from an EMBL/GenBank/DDBJ whole genome shotgun (WGS) entry which is preliminary data.</text>
</comment>
<dbReference type="Pfam" id="PF12900">
    <property type="entry name" value="Pyridox_ox_2"/>
    <property type="match status" value="1"/>
</dbReference>
<dbReference type="SUPFAM" id="SSF50475">
    <property type="entry name" value="FMN-binding split barrel"/>
    <property type="match status" value="1"/>
</dbReference>
<evidence type="ECO:0000313" key="2">
    <source>
        <dbReference type="Proteomes" id="UP000824082"/>
    </source>
</evidence>
<dbReference type="PANTHER" id="PTHR34071">
    <property type="entry name" value="5-NITROIMIDAZOLE ANTIBIOTICS RESISTANCE PROTEIN, NIMA-FAMILY-RELATED PROTEIN-RELATED"/>
    <property type="match status" value="1"/>
</dbReference>
<reference evidence="1" key="2">
    <citation type="journal article" date="2021" name="PeerJ">
        <title>Extensive microbial diversity within the chicken gut microbiome revealed by metagenomics and culture.</title>
        <authorList>
            <person name="Gilroy R."/>
            <person name="Ravi A."/>
            <person name="Getino M."/>
            <person name="Pursley I."/>
            <person name="Horton D.L."/>
            <person name="Alikhan N.F."/>
            <person name="Baker D."/>
            <person name="Gharbi K."/>
            <person name="Hall N."/>
            <person name="Watson M."/>
            <person name="Adriaenssens E.M."/>
            <person name="Foster-Nyarko E."/>
            <person name="Jarju S."/>
            <person name="Secka A."/>
            <person name="Antonio M."/>
            <person name="Oren A."/>
            <person name="Chaudhuri R.R."/>
            <person name="La Ragione R."/>
            <person name="Hildebrand F."/>
            <person name="Pallen M.J."/>
        </authorList>
    </citation>
    <scope>NUCLEOTIDE SEQUENCE</scope>
    <source>
        <strain evidence="1">4509</strain>
    </source>
</reference>
<accession>A0A9D1LJB9</accession>
<dbReference type="Gene3D" id="2.30.110.10">
    <property type="entry name" value="Electron Transport, Fmn-binding Protein, Chain A"/>
    <property type="match status" value="1"/>
</dbReference>
<dbReference type="InterPro" id="IPR024747">
    <property type="entry name" value="Pyridox_Oxase-rel"/>
</dbReference>
<dbReference type="AlphaFoldDB" id="A0A9D1LJB9"/>